<dbReference type="EMBL" id="JAJSBI010000010">
    <property type="protein sequence ID" value="MCD9876084.1"/>
    <property type="molecule type" value="Genomic_DNA"/>
</dbReference>
<evidence type="ECO:0000313" key="2">
    <source>
        <dbReference type="Proteomes" id="UP001108029"/>
    </source>
</evidence>
<accession>A0A9Q3VP23</accession>
<sequence length="100" mass="11059">MDEEEDHRLAALAPEVSRLSIALLRRAAGAYPAERVAQEALDCADDVMDRYGPDGLRVLVMSLTCWATVQVEINAKTSGRTLESLLDDMQLTWLEANPEV</sequence>
<proteinExistence type="predicted"/>
<comment type="caution">
    <text evidence="1">The sequence shown here is derived from an EMBL/GenBank/DDBJ whole genome shotgun (WGS) entry which is preliminary data.</text>
</comment>
<gene>
    <name evidence="1" type="ORF">LJ657_20975</name>
</gene>
<name>A0A9Q3VP23_9ACTN</name>
<evidence type="ECO:0000313" key="1">
    <source>
        <dbReference type="EMBL" id="MCD9876084.1"/>
    </source>
</evidence>
<dbReference type="RefSeq" id="WP_232650299.1">
    <property type="nucleotide sequence ID" value="NZ_JAJSBI010000010.1"/>
</dbReference>
<reference evidence="1" key="1">
    <citation type="submission" date="2021-12" db="EMBL/GenBank/DDBJ databases">
        <authorList>
            <person name="Lee J.-H."/>
            <person name="Kim S.-B."/>
        </authorList>
    </citation>
    <scope>NUCLEOTIDE SEQUENCE</scope>
    <source>
        <strain evidence="1">NR30</strain>
    </source>
</reference>
<organism evidence="1 2">
    <name type="scientific">Streptomyces guryensis</name>
    <dbReference type="NCBI Taxonomy" id="2886947"/>
    <lineage>
        <taxon>Bacteria</taxon>
        <taxon>Bacillati</taxon>
        <taxon>Actinomycetota</taxon>
        <taxon>Actinomycetes</taxon>
        <taxon>Kitasatosporales</taxon>
        <taxon>Streptomycetaceae</taxon>
        <taxon>Streptomyces</taxon>
    </lineage>
</organism>
<dbReference type="Proteomes" id="UP001108029">
    <property type="component" value="Unassembled WGS sequence"/>
</dbReference>
<protein>
    <submittedName>
        <fullName evidence="1">Uncharacterized protein</fullName>
    </submittedName>
</protein>
<keyword evidence="2" id="KW-1185">Reference proteome</keyword>
<dbReference type="AlphaFoldDB" id="A0A9Q3VP23"/>